<reference evidence="2" key="1">
    <citation type="submission" date="2022-12" db="EMBL/GenBank/DDBJ databases">
        <authorList>
            <person name="Petersen C."/>
        </authorList>
    </citation>
    <scope>NUCLEOTIDE SEQUENCE</scope>
    <source>
        <strain evidence="2">IBT 3081</strain>
    </source>
</reference>
<feature type="region of interest" description="Disordered" evidence="1">
    <location>
        <begin position="1"/>
        <end position="27"/>
    </location>
</feature>
<keyword evidence="3" id="KW-1185">Reference proteome</keyword>
<dbReference type="RefSeq" id="XP_056576523.1">
    <property type="nucleotide sequence ID" value="XM_056725672.1"/>
</dbReference>
<protein>
    <submittedName>
        <fullName evidence="2">Uncharacterized protein</fullName>
    </submittedName>
</protein>
<sequence>MTLDNFTAPSLQADTSGNKENMNCRPVNGQVKSTTACPLRWGKWLAMVRRDSSQLLRFSHGKGDMQSLDMDSIGYENKAFIAN</sequence>
<dbReference type="Proteomes" id="UP001147752">
    <property type="component" value="Unassembled WGS sequence"/>
</dbReference>
<name>A0A9W9RRI4_9EURO</name>
<reference evidence="2" key="2">
    <citation type="journal article" date="2023" name="IMA Fungus">
        <title>Comparative genomic study of the Penicillium genus elucidates a diverse pangenome and 15 lateral gene transfer events.</title>
        <authorList>
            <person name="Petersen C."/>
            <person name="Sorensen T."/>
            <person name="Nielsen M.R."/>
            <person name="Sondergaard T.E."/>
            <person name="Sorensen J.L."/>
            <person name="Fitzpatrick D.A."/>
            <person name="Frisvad J.C."/>
            <person name="Nielsen K.L."/>
        </authorList>
    </citation>
    <scope>NUCLEOTIDE SEQUENCE</scope>
    <source>
        <strain evidence="2">IBT 3081</strain>
    </source>
</reference>
<dbReference type="GeneID" id="81464855"/>
<accession>A0A9W9RRI4</accession>
<gene>
    <name evidence="2" type="ORF">N7517_007942</name>
</gene>
<organism evidence="2 3">
    <name type="scientific">Penicillium concentricum</name>
    <dbReference type="NCBI Taxonomy" id="293559"/>
    <lineage>
        <taxon>Eukaryota</taxon>
        <taxon>Fungi</taxon>
        <taxon>Dikarya</taxon>
        <taxon>Ascomycota</taxon>
        <taxon>Pezizomycotina</taxon>
        <taxon>Eurotiomycetes</taxon>
        <taxon>Eurotiomycetidae</taxon>
        <taxon>Eurotiales</taxon>
        <taxon>Aspergillaceae</taxon>
        <taxon>Penicillium</taxon>
    </lineage>
</organism>
<dbReference type="EMBL" id="JAPZBT010000003">
    <property type="protein sequence ID" value="KAJ5365056.1"/>
    <property type="molecule type" value="Genomic_DNA"/>
</dbReference>
<feature type="compositionally biased region" description="Polar residues" evidence="1">
    <location>
        <begin position="1"/>
        <end position="21"/>
    </location>
</feature>
<proteinExistence type="predicted"/>
<evidence type="ECO:0000313" key="3">
    <source>
        <dbReference type="Proteomes" id="UP001147752"/>
    </source>
</evidence>
<dbReference type="AlphaFoldDB" id="A0A9W9RRI4"/>
<comment type="caution">
    <text evidence="2">The sequence shown here is derived from an EMBL/GenBank/DDBJ whole genome shotgun (WGS) entry which is preliminary data.</text>
</comment>
<evidence type="ECO:0000256" key="1">
    <source>
        <dbReference type="SAM" id="MobiDB-lite"/>
    </source>
</evidence>
<evidence type="ECO:0000313" key="2">
    <source>
        <dbReference type="EMBL" id="KAJ5365056.1"/>
    </source>
</evidence>